<dbReference type="AlphaFoldDB" id="A0A3G8M4W3"/>
<evidence type="ECO:0000256" key="2">
    <source>
        <dbReference type="SAM" id="Phobius"/>
    </source>
</evidence>
<protein>
    <submittedName>
        <fullName evidence="3">Uncharacterized protein</fullName>
    </submittedName>
</protein>
<evidence type="ECO:0000256" key="1">
    <source>
        <dbReference type="SAM" id="MobiDB-lite"/>
    </source>
</evidence>
<name>A0A3G8M4W3_9HYPH</name>
<gene>
    <name evidence="3" type="ORF">EHO51_09575</name>
</gene>
<proteinExistence type="predicted"/>
<keyword evidence="2" id="KW-1133">Transmembrane helix</keyword>
<organism evidence="3 4">
    <name type="scientific">Methylocystis rosea</name>
    <dbReference type="NCBI Taxonomy" id="173366"/>
    <lineage>
        <taxon>Bacteria</taxon>
        <taxon>Pseudomonadati</taxon>
        <taxon>Pseudomonadota</taxon>
        <taxon>Alphaproteobacteria</taxon>
        <taxon>Hyphomicrobiales</taxon>
        <taxon>Methylocystaceae</taxon>
        <taxon>Methylocystis</taxon>
    </lineage>
</organism>
<feature type="region of interest" description="Disordered" evidence="1">
    <location>
        <begin position="287"/>
        <end position="311"/>
    </location>
</feature>
<keyword evidence="2" id="KW-0472">Membrane</keyword>
<keyword evidence="2" id="KW-0812">Transmembrane</keyword>
<dbReference type="EMBL" id="CP034086">
    <property type="protein sequence ID" value="AZG76961.1"/>
    <property type="molecule type" value="Genomic_DNA"/>
</dbReference>
<dbReference type="KEGG" id="mros:EHO51_09575"/>
<evidence type="ECO:0000313" key="4">
    <source>
        <dbReference type="Proteomes" id="UP000273982"/>
    </source>
</evidence>
<reference evidence="3 4" key="1">
    <citation type="submission" date="2018-11" db="EMBL/GenBank/DDBJ databases">
        <title>Genome squencing of methanotrophic bacteria isolated from alkaline groundwater in Korea.</title>
        <authorList>
            <person name="Nguyen L.N."/>
        </authorList>
    </citation>
    <scope>NUCLEOTIDE SEQUENCE [LARGE SCALE GENOMIC DNA]</scope>
    <source>
        <strain evidence="3 4">GW6</strain>
    </source>
</reference>
<dbReference type="RefSeq" id="WP_124738696.1">
    <property type="nucleotide sequence ID" value="NZ_CP034086.1"/>
</dbReference>
<evidence type="ECO:0000313" key="3">
    <source>
        <dbReference type="EMBL" id="AZG76961.1"/>
    </source>
</evidence>
<accession>A0A3G8M4W3</accession>
<sequence>MSVAEVDPNYRRYAQPLRARPAGVRAAIGMGVGATLILFAALVLLPRGAQIPEPKVAANVEQPRVTVAPSRKISTKVSVEAIEASALMAKPFSAFDIAAPEFDREKKTIAVRDSENGSGRIDTIAVGQFAMGAPFMRVDIHQDIVDKEKTSDFFLDMARHAAQAGLNVAKIGQPSALNTKFGAFETAEIRLSQTASEGVAASERSCVAARFIDGKLALEIAGLACGESAKPIDRVALGCLLDRINYTASPDNPALNDFFAQAASTRAIGCGNISRDDLTATIPAQKNAARSAQGARRAHARTSRQGAQITR</sequence>
<dbReference type="Proteomes" id="UP000273982">
    <property type="component" value="Chromosome"/>
</dbReference>
<feature type="transmembrane region" description="Helical" evidence="2">
    <location>
        <begin position="26"/>
        <end position="45"/>
    </location>
</feature>